<dbReference type="Proteomes" id="UP000191418">
    <property type="component" value="Unassembled WGS sequence"/>
</dbReference>
<proteinExistence type="predicted"/>
<dbReference type="RefSeq" id="WP_078745630.1">
    <property type="nucleotide sequence ID" value="NZ_FUXG01000013.1"/>
</dbReference>
<dbReference type="STRING" id="64969.SAMN02745127_02045"/>
<dbReference type="PANTHER" id="PTHR43198:SF2">
    <property type="entry name" value="SI:CH1073-67J19.1-RELATED"/>
    <property type="match status" value="1"/>
</dbReference>
<evidence type="ECO:0000313" key="3">
    <source>
        <dbReference type="Proteomes" id="UP000191418"/>
    </source>
</evidence>
<accession>A0A1T4QWI4</accession>
<evidence type="ECO:0000313" key="2">
    <source>
        <dbReference type="EMBL" id="OPX57089.1"/>
    </source>
</evidence>
<dbReference type="InterPro" id="IPR050967">
    <property type="entry name" value="Thiamine_Salvage_TenA"/>
</dbReference>
<name>A0A1T4QWI4_9GAMM</name>
<dbReference type="SUPFAM" id="SSF48613">
    <property type="entry name" value="Heme oxygenase-like"/>
    <property type="match status" value="1"/>
</dbReference>
<dbReference type="AlphaFoldDB" id="A0A1T4QWI4"/>
<feature type="region of interest" description="Disordered" evidence="1">
    <location>
        <begin position="1"/>
        <end position="22"/>
    </location>
</feature>
<reference evidence="2 3" key="1">
    <citation type="submission" date="2017-01" db="EMBL/GenBank/DDBJ databases">
        <title>Genome Sequencing of a Marine Spirillum, Oceanospirillum multiglobuliferum ATCC 33336, from Japan.</title>
        <authorList>
            <person name="Carney J.G."/>
            <person name="Trachtenberg A.M."/>
            <person name="Rheaume B.A."/>
            <person name="Linnane J.D."/>
            <person name="Pitts N.L."/>
            <person name="Mykles D.L."/>
            <person name="Maclea K.S."/>
        </authorList>
    </citation>
    <scope>NUCLEOTIDE SEQUENCE [LARGE SCALE GENOMIC DNA]</scope>
    <source>
        <strain evidence="2 3">ATCC 33336</strain>
    </source>
</reference>
<sequence>MFNSLLSRSPRSKTPLKSINLRPQLQTDASPSSLYDQMWAATTLYQQTALHSDFIQGIAHCTLDPDQYGQFTVLDAAYCSYSVADYDIVIPKAQNPEIKSFCEARQKDYENYNAEVFAGWHIKDPAGIKLTSIAQQYASFERYVAEELDPLYFIVAMTPCISLWTYIGVSLNHYATPQNLYSSWIKANQVVDAPKSMADFINAHANEMNQQLAIDIFSKCMQFECNMFLSACNQPPV</sequence>
<keyword evidence="3" id="KW-1185">Reference proteome</keyword>
<dbReference type="InterPro" id="IPR016084">
    <property type="entry name" value="Haem_Oase-like_multi-hlx"/>
</dbReference>
<dbReference type="Gene3D" id="1.20.910.10">
    <property type="entry name" value="Heme oxygenase-like"/>
    <property type="match status" value="1"/>
</dbReference>
<protein>
    <recommendedName>
        <fullName evidence="4">Thiaminase-2/PQQC domain-containing protein</fullName>
    </recommendedName>
</protein>
<dbReference type="GO" id="GO:0005829">
    <property type="term" value="C:cytosol"/>
    <property type="evidence" value="ECO:0007669"/>
    <property type="project" value="TreeGrafter"/>
</dbReference>
<evidence type="ECO:0008006" key="4">
    <source>
        <dbReference type="Google" id="ProtNLM"/>
    </source>
</evidence>
<dbReference type="PANTHER" id="PTHR43198">
    <property type="entry name" value="BIFUNCTIONAL TH2 PROTEIN"/>
    <property type="match status" value="1"/>
</dbReference>
<gene>
    <name evidence="2" type="ORF">BTE48_01275</name>
</gene>
<dbReference type="EMBL" id="MTSM01000001">
    <property type="protein sequence ID" value="OPX57089.1"/>
    <property type="molecule type" value="Genomic_DNA"/>
</dbReference>
<organism evidence="2 3">
    <name type="scientific">Oceanospirillum multiglobuliferum</name>
    <dbReference type="NCBI Taxonomy" id="64969"/>
    <lineage>
        <taxon>Bacteria</taxon>
        <taxon>Pseudomonadati</taxon>
        <taxon>Pseudomonadota</taxon>
        <taxon>Gammaproteobacteria</taxon>
        <taxon>Oceanospirillales</taxon>
        <taxon>Oceanospirillaceae</taxon>
        <taxon>Oceanospirillum</taxon>
    </lineage>
</organism>
<dbReference type="OrthoDB" id="34166at2"/>
<dbReference type="CDD" id="cd19359">
    <property type="entry name" value="TenA_C_Bt3146-like"/>
    <property type="match status" value="1"/>
</dbReference>
<evidence type="ECO:0000256" key="1">
    <source>
        <dbReference type="SAM" id="MobiDB-lite"/>
    </source>
</evidence>
<comment type="caution">
    <text evidence="2">The sequence shown here is derived from an EMBL/GenBank/DDBJ whole genome shotgun (WGS) entry which is preliminary data.</text>
</comment>